<dbReference type="InterPro" id="IPR050288">
    <property type="entry name" value="Cellulose_deg_GH3"/>
</dbReference>
<dbReference type="Pfam" id="PF01915">
    <property type="entry name" value="Glyco_hydro_3_C"/>
    <property type="match status" value="1"/>
</dbReference>
<dbReference type="EMBL" id="MNQU01000235">
    <property type="protein sequence ID" value="OKZ32203.1"/>
    <property type="molecule type" value="Genomic_DNA"/>
</dbReference>
<keyword evidence="3" id="KW-0732">Signal</keyword>
<gene>
    <name evidence="5" type="ORF">BHV79_10970</name>
</gene>
<keyword evidence="2 5" id="KW-0378">Hydrolase</keyword>
<dbReference type="FunFam" id="2.60.40.10:FF:000495">
    <property type="entry name" value="Periplasmic beta-glucosidase"/>
    <property type="match status" value="1"/>
</dbReference>
<dbReference type="Gene3D" id="3.40.50.1700">
    <property type="entry name" value="Glycoside hydrolase family 3 C-terminal domain"/>
    <property type="match status" value="1"/>
</dbReference>
<accession>A0A1Q6I0E6</accession>
<evidence type="ECO:0000256" key="2">
    <source>
        <dbReference type="ARBA" id="ARBA00022801"/>
    </source>
</evidence>
<dbReference type="FunFam" id="3.40.50.1700:FF:000009">
    <property type="entry name" value="Periplasmic beta-glucosidase"/>
    <property type="match status" value="1"/>
</dbReference>
<dbReference type="GO" id="GO:0008422">
    <property type="term" value="F:beta-glucosidase activity"/>
    <property type="evidence" value="ECO:0007669"/>
    <property type="project" value="UniProtKB-ARBA"/>
</dbReference>
<reference evidence="5 6" key="1">
    <citation type="journal article" date="2016" name="Nat. Biotechnol.">
        <title>Measurement of bacterial replication rates in microbial communities.</title>
        <authorList>
            <person name="Brown C.T."/>
            <person name="Olm M.R."/>
            <person name="Thomas B.C."/>
            <person name="Banfield J.F."/>
        </authorList>
    </citation>
    <scope>NUCLEOTIDE SEQUENCE [LARGE SCALE GENOMIC DNA]</scope>
    <source>
        <strain evidence="5">45_41</strain>
    </source>
</reference>
<dbReference type="Gene3D" id="3.20.20.300">
    <property type="entry name" value="Glycoside hydrolase, family 3, N-terminal domain"/>
    <property type="match status" value="1"/>
</dbReference>
<comment type="caution">
    <text evidence="5">The sequence shown here is derived from an EMBL/GenBank/DDBJ whole genome shotgun (WGS) entry which is preliminary data.</text>
</comment>
<dbReference type="SUPFAM" id="SSF52279">
    <property type="entry name" value="Beta-D-glucan exohydrolase, C-terminal domain"/>
    <property type="match status" value="1"/>
</dbReference>
<feature type="domain" description="Fibronectin type III-like" evidence="4">
    <location>
        <begin position="668"/>
        <end position="737"/>
    </location>
</feature>
<dbReference type="InterPro" id="IPR002772">
    <property type="entry name" value="Glyco_hydro_3_C"/>
</dbReference>
<evidence type="ECO:0000259" key="4">
    <source>
        <dbReference type="SMART" id="SM01217"/>
    </source>
</evidence>
<dbReference type="SUPFAM" id="SSF51445">
    <property type="entry name" value="(Trans)glycosidases"/>
    <property type="match status" value="1"/>
</dbReference>
<dbReference type="GO" id="GO:0005975">
    <property type="term" value="P:carbohydrate metabolic process"/>
    <property type="evidence" value="ECO:0007669"/>
    <property type="project" value="InterPro"/>
</dbReference>
<dbReference type="Pfam" id="PF00933">
    <property type="entry name" value="Glyco_hydro_3"/>
    <property type="match status" value="1"/>
</dbReference>
<evidence type="ECO:0000313" key="5">
    <source>
        <dbReference type="EMBL" id="OKZ32203.1"/>
    </source>
</evidence>
<dbReference type="InterPro" id="IPR001764">
    <property type="entry name" value="Glyco_hydro_3_N"/>
</dbReference>
<evidence type="ECO:0000256" key="1">
    <source>
        <dbReference type="ARBA" id="ARBA00005336"/>
    </source>
</evidence>
<proteinExistence type="inferred from homology"/>
<dbReference type="PRINTS" id="PR00133">
    <property type="entry name" value="GLHYDRLASE3"/>
</dbReference>
<dbReference type="PANTHER" id="PTHR42715:SF10">
    <property type="entry name" value="BETA-GLUCOSIDASE"/>
    <property type="match status" value="1"/>
</dbReference>
<dbReference type="InterPro" id="IPR013783">
    <property type="entry name" value="Ig-like_fold"/>
</dbReference>
<sequence>MKLRKIVIPALMAAVAAGAGPLYKNSKAPIDARVEDLLSRMTLDEKVMQMQNFPVGKLDEIADRFKENSYGSTHEMDHNAYDAAVIYKTLGEHLKKNNRFGIPILNCCEGIQGILQNGCTLFPHAIAQASTWNTELIEEMTQACAREARAIGIRQVLSPVLDVARELRWGRVEETFGEDPFMIAEMAKAFVNGYQSEGVLAMPKHFVAHGSPSGGLNCASVAGGPREFRSIYLYPFRRVIAECKPGAIMSCYSAYDGEPTTGSRYYMTDLLRGELGHTGYVYSDWGSVERLKSFHNAVATPEEAARQAAYAGVDIDTDWTYQTLADAVRQGKLSEDVIDTAVRRVLRKKFELGLFEGDKINPDDVKKVVRSKEHVALAKRVADESIILTENKNNILPLDTDKYKKIAVVGPNGHYALMGDYAWTNSEGEEGVDLYEGLTAALGEKATVTYTEGCDWWSQDGSRIPEAVKAAEDADVAIVAVGTRSTFLGRGGNKNTAGEAYDLSSLELPGRQLDLIKAVKATGKPMIVVFITGKPLVMTYVQENADAALVQFCGGEQQGAAMADVLLGNVNPSGKLTVSFPRSTGNTPCFYNHYLTDRDFWDKPGTPADPKMRYIFDTPQPVWNFGHGLSYTTFEYSDLEVDNKEPKATDTVTVKVKVTNTGDREGKETVQLYVRDVVSSVSTPVQQLKGFKKVNLKPGESEVVEIKLPMKELALWNARMEEVVEPGDFELQVGSASDDIRLKDVITVK</sequence>
<dbReference type="PANTHER" id="PTHR42715">
    <property type="entry name" value="BETA-GLUCOSIDASE"/>
    <property type="match status" value="1"/>
</dbReference>
<dbReference type="InterPro" id="IPR036881">
    <property type="entry name" value="Glyco_hydro_3_C_sf"/>
</dbReference>
<dbReference type="Gene3D" id="2.60.40.10">
    <property type="entry name" value="Immunoglobulins"/>
    <property type="match status" value="1"/>
</dbReference>
<evidence type="ECO:0000256" key="3">
    <source>
        <dbReference type="SAM" id="SignalP"/>
    </source>
</evidence>
<name>A0A1Q6I0E6_BACUN</name>
<dbReference type="Pfam" id="PF14310">
    <property type="entry name" value="Fn3-like"/>
    <property type="match status" value="1"/>
</dbReference>
<dbReference type="InterPro" id="IPR026891">
    <property type="entry name" value="Fn3-like"/>
</dbReference>
<dbReference type="InterPro" id="IPR036962">
    <property type="entry name" value="Glyco_hydro_3_N_sf"/>
</dbReference>
<dbReference type="AlphaFoldDB" id="A0A1Q6I0E6"/>
<feature type="chain" id="PRO_5012254241" evidence="3">
    <location>
        <begin position="20"/>
        <end position="749"/>
    </location>
</feature>
<dbReference type="Proteomes" id="UP000186549">
    <property type="component" value="Unassembled WGS sequence"/>
</dbReference>
<organism evidence="5 6">
    <name type="scientific">Bacteroides uniformis</name>
    <dbReference type="NCBI Taxonomy" id="820"/>
    <lineage>
        <taxon>Bacteria</taxon>
        <taxon>Pseudomonadati</taxon>
        <taxon>Bacteroidota</taxon>
        <taxon>Bacteroidia</taxon>
        <taxon>Bacteroidales</taxon>
        <taxon>Bacteroidaceae</taxon>
        <taxon>Bacteroides</taxon>
    </lineage>
</organism>
<dbReference type="InterPro" id="IPR017853">
    <property type="entry name" value="GH"/>
</dbReference>
<feature type="signal peptide" evidence="3">
    <location>
        <begin position="1"/>
        <end position="19"/>
    </location>
</feature>
<protein>
    <submittedName>
        <fullName evidence="5">Glycosyl hydrolase</fullName>
    </submittedName>
</protein>
<comment type="similarity">
    <text evidence="1">Belongs to the glycosyl hydrolase 3 family.</text>
</comment>
<dbReference type="SMART" id="SM01217">
    <property type="entry name" value="Fn3_like"/>
    <property type="match status" value="1"/>
</dbReference>
<evidence type="ECO:0000313" key="6">
    <source>
        <dbReference type="Proteomes" id="UP000186549"/>
    </source>
</evidence>